<dbReference type="InterPro" id="IPR007109">
    <property type="entry name" value="Brix"/>
</dbReference>
<dbReference type="InterPro" id="IPR045112">
    <property type="entry name" value="PPAN-like"/>
</dbReference>
<feature type="compositionally biased region" description="Basic residues" evidence="1">
    <location>
        <begin position="197"/>
        <end position="207"/>
    </location>
</feature>
<protein>
    <recommendedName>
        <fullName evidence="2">Brix domain-containing protein</fullName>
    </recommendedName>
</protein>
<dbReference type="GO" id="GO:0030687">
    <property type="term" value="C:preribosome, large subunit precursor"/>
    <property type="evidence" value="ECO:0007669"/>
    <property type="project" value="TreeGrafter"/>
</dbReference>
<organism evidence="3 4">
    <name type="scientific">Pomacea canaliculata</name>
    <name type="common">Golden apple snail</name>
    <dbReference type="NCBI Taxonomy" id="400727"/>
    <lineage>
        <taxon>Eukaryota</taxon>
        <taxon>Metazoa</taxon>
        <taxon>Spiralia</taxon>
        <taxon>Lophotrochozoa</taxon>
        <taxon>Mollusca</taxon>
        <taxon>Gastropoda</taxon>
        <taxon>Caenogastropoda</taxon>
        <taxon>Architaenioglossa</taxon>
        <taxon>Ampullarioidea</taxon>
        <taxon>Ampullariidae</taxon>
        <taxon>Pomacea</taxon>
    </lineage>
</organism>
<dbReference type="Pfam" id="PF04427">
    <property type="entry name" value="Brix"/>
    <property type="match status" value="1"/>
</dbReference>
<evidence type="ECO:0000313" key="3">
    <source>
        <dbReference type="EMBL" id="PVD38432.1"/>
    </source>
</evidence>
<comment type="caution">
    <text evidence="3">The sequence shown here is derived from an EMBL/GenBank/DDBJ whole genome shotgun (WGS) entry which is preliminary data.</text>
</comment>
<evidence type="ECO:0000259" key="2">
    <source>
        <dbReference type="PROSITE" id="PS50833"/>
    </source>
</evidence>
<dbReference type="PROSITE" id="PS50833">
    <property type="entry name" value="BRIX"/>
    <property type="match status" value="1"/>
</dbReference>
<dbReference type="STRING" id="400727.A0A2T7PYC8"/>
<dbReference type="EMBL" id="PZQS01000001">
    <property type="protein sequence ID" value="PVD38432.1"/>
    <property type="molecule type" value="Genomic_DNA"/>
</dbReference>
<evidence type="ECO:0000256" key="1">
    <source>
        <dbReference type="SAM" id="MobiDB-lite"/>
    </source>
</evidence>
<evidence type="ECO:0000313" key="4">
    <source>
        <dbReference type="Proteomes" id="UP000245119"/>
    </source>
</evidence>
<name>A0A2T7PYC8_POMCA</name>
<feature type="compositionally biased region" description="Basic and acidic residues" evidence="1">
    <location>
        <begin position="159"/>
        <end position="172"/>
    </location>
</feature>
<dbReference type="OrthoDB" id="10261452at2759"/>
<dbReference type="AlphaFoldDB" id="A0A2T7PYC8"/>
<feature type="region of interest" description="Disordered" evidence="1">
    <location>
        <begin position="159"/>
        <end position="207"/>
    </location>
</feature>
<dbReference type="GO" id="GO:0006364">
    <property type="term" value="P:rRNA processing"/>
    <property type="evidence" value="ECO:0007669"/>
    <property type="project" value="InterPro"/>
</dbReference>
<dbReference type="PANTHER" id="PTHR12661:SF5">
    <property type="entry name" value="SUPPRESSOR OF SWI4 1 HOMOLOG"/>
    <property type="match status" value="1"/>
</dbReference>
<accession>A0A2T7PYC8</accession>
<gene>
    <name evidence="3" type="ORF">C0Q70_01047</name>
</gene>
<dbReference type="PANTHER" id="PTHR12661">
    <property type="entry name" value="PETER PAN-RELATED"/>
    <property type="match status" value="1"/>
</dbReference>
<dbReference type="Proteomes" id="UP000245119">
    <property type="component" value="Linkage Group LG1"/>
</dbReference>
<keyword evidence="4" id="KW-1185">Reference proteome</keyword>
<dbReference type="GO" id="GO:0019843">
    <property type="term" value="F:rRNA binding"/>
    <property type="evidence" value="ECO:0007669"/>
    <property type="project" value="InterPro"/>
</dbReference>
<reference evidence="3 4" key="1">
    <citation type="submission" date="2018-04" db="EMBL/GenBank/DDBJ databases">
        <title>The genome of golden apple snail Pomacea canaliculata provides insight into stress tolerance and invasive adaptation.</title>
        <authorList>
            <person name="Liu C."/>
            <person name="Liu B."/>
            <person name="Ren Y."/>
            <person name="Zhang Y."/>
            <person name="Wang H."/>
            <person name="Li S."/>
            <person name="Jiang F."/>
            <person name="Yin L."/>
            <person name="Zhang G."/>
            <person name="Qian W."/>
            <person name="Fan W."/>
        </authorList>
    </citation>
    <scope>NUCLEOTIDE SEQUENCE [LARGE SCALE GENOMIC DNA]</scope>
    <source>
        <strain evidence="3">SZHN2017</strain>
        <tissue evidence="3">Muscle</tissue>
    </source>
</reference>
<dbReference type="GO" id="GO:0000027">
    <property type="term" value="P:ribosomal large subunit assembly"/>
    <property type="evidence" value="ECO:0007669"/>
    <property type="project" value="TreeGrafter"/>
</dbReference>
<feature type="domain" description="Brix" evidence="2">
    <location>
        <begin position="1"/>
        <end position="119"/>
    </location>
</feature>
<sequence length="207" mass="23850">MDSIRRCVLVNYNKDTKLLDFRHYLIKLAPVGISRSIKKLIRPKLPNMSRFETISEYIERGGNLSESEGEMDGPHNEVTLPQEVRGRGNIKATQSAVRLKEVGPRLTLQLVKIEEGICDGAVLFHAFVKKSVEETESIKAMREKKRILKEKRKREQLENVKKKALLREENKKKSLQGIKNKQAMKRQPQNDSDQFPKGKKRKVSEEG</sequence>
<proteinExistence type="predicted"/>